<name>A0ACC0GKD9_9ERIC</name>
<organism evidence="1 2">
    <name type="scientific">Camellia lanceoleosa</name>
    <dbReference type="NCBI Taxonomy" id="1840588"/>
    <lineage>
        <taxon>Eukaryota</taxon>
        <taxon>Viridiplantae</taxon>
        <taxon>Streptophyta</taxon>
        <taxon>Embryophyta</taxon>
        <taxon>Tracheophyta</taxon>
        <taxon>Spermatophyta</taxon>
        <taxon>Magnoliopsida</taxon>
        <taxon>eudicotyledons</taxon>
        <taxon>Gunneridae</taxon>
        <taxon>Pentapetalae</taxon>
        <taxon>asterids</taxon>
        <taxon>Ericales</taxon>
        <taxon>Theaceae</taxon>
        <taxon>Camellia</taxon>
    </lineage>
</organism>
<dbReference type="EMBL" id="CM045765">
    <property type="protein sequence ID" value="KAI8001638.1"/>
    <property type="molecule type" value="Genomic_DNA"/>
</dbReference>
<evidence type="ECO:0000313" key="1">
    <source>
        <dbReference type="EMBL" id="KAI8001638.1"/>
    </source>
</evidence>
<keyword evidence="2" id="KW-1185">Reference proteome</keyword>
<accession>A0ACC0GKD9</accession>
<proteinExistence type="predicted"/>
<sequence>MASSPPPSLSSFLSPLSTIFSIRLCSSQFRMSADTNVFVAWEEHIISQEKGNRMVHFFLKNASGDSVLAVVGTERSIRHMIYVVADEYLQAYGSEGFINATTKWRARREVVDWLTSMVSKNRPPLDISNVQTSDSAQALGSRERSTAGTSAVQMHIPDHMIQVPRRLKAQNSDIVWSGVAWICSKQLKHYPAFSRNEIIITVHSFVLVMAEEESHYVGYLEDLYEDKKGQKKVKVRWFHHNREVKDLIPQLNPHPREVFITPHVQAISAECIDGPAIVLTPKHFEKCLAIASHALSAGIHMCFRQFKNNKVKPFSLSKLRGYSNQAILSSLGCPVGPKHRTKGHKSNGEEDEDFTHEGRGAKRNRSSRGNQRLEAGNSGATNSIPGKEMIKSQPTYKKLRIKLSNRELSSFKLVGPPQSPIRASFKVDEKIELLCQDSGIRGCWFRCKVLQASQKRLKVQYVDVEDAEGSGNLEEWVPASIVAAPDKLGLRCLGRLTVRPWPSEDSSNGSVEVGASVDAWWSDGWWEGVVTGVDESGNDSLQVYFPGEDRCLTLQRKNIRTSRDWIANRWVDIKAKPDILSYISSINSPTKKFPKCTSKLEPIEEVKQKLSSSAASNNQEIMEGVEMKRLCINDEGKVDKGGDCGGDGVGKEAKLVLDLEPANRKCEIEEMEVVP</sequence>
<reference evidence="1 2" key="1">
    <citation type="journal article" date="2022" name="Plant J.">
        <title>Chromosome-level genome of Camellia lanceoleosa provides a valuable resource for understanding genome evolution and self-incompatibility.</title>
        <authorList>
            <person name="Gong W."/>
            <person name="Xiao S."/>
            <person name="Wang L."/>
            <person name="Liao Z."/>
            <person name="Chang Y."/>
            <person name="Mo W."/>
            <person name="Hu G."/>
            <person name="Li W."/>
            <person name="Zhao G."/>
            <person name="Zhu H."/>
            <person name="Hu X."/>
            <person name="Ji K."/>
            <person name="Xiang X."/>
            <person name="Song Q."/>
            <person name="Yuan D."/>
            <person name="Jin S."/>
            <person name="Zhang L."/>
        </authorList>
    </citation>
    <scope>NUCLEOTIDE SEQUENCE [LARGE SCALE GENOMIC DNA]</scope>
    <source>
        <strain evidence="1">SQ_2022a</strain>
    </source>
</reference>
<protein>
    <submittedName>
        <fullName evidence="1">DUF724 domain-containing protein 2</fullName>
    </submittedName>
</protein>
<comment type="caution">
    <text evidence="1">The sequence shown here is derived from an EMBL/GenBank/DDBJ whole genome shotgun (WGS) entry which is preliminary data.</text>
</comment>
<dbReference type="Proteomes" id="UP001060215">
    <property type="component" value="Chromosome 8"/>
</dbReference>
<gene>
    <name evidence="1" type="ORF">LOK49_LG09G00067</name>
</gene>
<evidence type="ECO:0000313" key="2">
    <source>
        <dbReference type="Proteomes" id="UP001060215"/>
    </source>
</evidence>